<feature type="compositionally biased region" description="Basic and acidic residues" evidence="1">
    <location>
        <begin position="593"/>
        <end position="603"/>
    </location>
</feature>
<feature type="compositionally biased region" description="Basic residues" evidence="1">
    <location>
        <begin position="38"/>
        <end position="61"/>
    </location>
</feature>
<feature type="region of interest" description="Disordered" evidence="1">
    <location>
        <begin position="1"/>
        <end position="97"/>
    </location>
</feature>
<dbReference type="SMART" id="SM00694">
    <property type="entry name" value="DysFC"/>
    <property type="match status" value="1"/>
</dbReference>
<reference evidence="3 4" key="1">
    <citation type="submission" date="2019-04" db="EMBL/GenBank/DDBJ databases">
        <title>Friends and foes A comparative genomics study of 23 Aspergillus species from section Flavi.</title>
        <authorList>
            <consortium name="DOE Joint Genome Institute"/>
            <person name="Kjaerbolling I."/>
            <person name="Vesth T."/>
            <person name="Frisvad J.C."/>
            <person name="Nybo J.L."/>
            <person name="Theobald S."/>
            <person name="Kildgaard S."/>
            <person name="Isbrandt T."/>
            <person name="Kuo A."/>
            <person name="Sato A."/>
            <person name="Lyhne E.K."/>
            <person name="Kogle M.E."/>
            <person name="Wiebenga A."/>
            <person name="Kun R.S."/>
            <person name="Lubbers R.J."/>
            <person name="Makela M.R."/>
            <person name="Barry K."/>
            <person name="Chovatia M."/>
            <person name="Clum A."/>
            <person name="Daum C."/>
            <person name="Haridas S."/>
            <person name="He G."/>
            <person name="LaButti K."/>
            <person name="Lipzen A."/>
            <person name="Mondo S."/>
            <person name="Riley R."/>
            <person name="Salamov A."/>
            <person name="Simmons B.A."/>
            <person name="Magnuson J.K."/>
            <person name="Henrissat B."/>
            <person name="Mortensen U.H."/>
            <person name="Larsen T.O."/>
            <person name="Devries R.P."/>
            <person name="Grigoriev I.V."/>
            <person name="Machida M."/>
            <person name="Baker S.E."/>
            <person name="Andersen M.R."/>
        </authorList>
    </citation>
    <scope>NUCLEOTIDE SEQUENCE [LARGE SCALE GENOMIC DNA]</scope>
    <source>
        <strain evidence="3 4">IBT 18842</strain>
    </source>
</reference>
<dbReference type="Proteomes" id="UP000325780">
    <property type="component" value="Unassembled WGS sequence"/>
</dbReference>
<dbReference type="OrthoDB" id="72441at2759"/>
<feature type="region of interest" description="Disordered" evidence="1">
    <location>
        <begin position="379"/>
        <end position="401"/>
    </location>
</feature>
<feature type="compositionally biased region" description="Basic and acidic residues" evidence="1">
    <location>
        <begin position="387"/>
        <end position="401"/>
    </location>
</feature>
<gene>
    <name evidence="3" type="ORF">BDV25DRAFT_129106</name>
</gene>
<dbReference type="PANTHER" id="PTHR23250">
    <property type="entry name" value="DYSFERLIN-RELATED"/>
    <property type="match status" value="1"/>
</dbReference>
<proteinExistence type="predicted"/>
<name>A0A5N6TXA1_ASPAV</name>
<dbReference type="Gene3D" id="1.25.40.10">
    <property type="entry name" value="Tetratricopeptide repeat domain"/>
    <property type="match status" value="1"/>
</dbReference>
<feature type="compositionally biased region" description="Low complexity" evidence="1">
    <location>
        <begin position="277"/>
        <end position="287"/>
    </location>
</feature>
<dbReference type="InterPro" id="IPR011990">
    <property type="entry name" value="TPR-like_helical_dom_sf"/>
</dbReference>
<feature type="compositionally biased region" description="Polar residues" evidence="1">
    <location>
        <begin position="111"/>
        <end position="122"/>
    </location>
</feature>
<feature type="region of interest" description="Disordered" evidence="1">
    <location>
        <begin position="564"/>
        <end position="606"/>
    </location>
</feature>
<dbReference type="AlphaFoldDB" id="A0A5N6TXA1"/>
<dbReference type="EMBL" id="ML742080">
    <property type="protein sequence ID" value="KAE8151012.1"/>
    <property type="molecule type" value="Genomic_DNA"/>
</dbReference>
<evidence type="ECO:0000313" key="3">
    <source>
        <dbReference type="EMBL" id="KAE8151012.1"/>
    </source>
</evidence>
<dbReference type="GO" id="GO:0016020">
    <property type="term" value="C:membrane"/>
    <property type="evidence" value="ECO:0007669"/>
    <property type="project" value="InterPro"/>
</dbReference>
<dbReference type="InterPro" id="IPR006614">
    <property type="entry name" value="Peroxin/Ferlin"/>
</dbReference>
<keyword evidence="4" id="KW-1185">Reference proteome</keyword>
<dbReference type="InterPro" id="IPR051513">
    <property type="entry name" value="Tectonin_beta-prop"/>
</dbReference>
<feature type="compositionally biased region" description="Low complexity" evidence="1">
    <location>
        <begin position="81"/>
        <end position="94"/>
    </location>
</feature>
<organism evidence="3 4">
    <name type="scientific">Aspergillus avenaceus</name>
    <dbReference type="NCBI Taxonomy" id="36643"/>
    <lineage>
        <taxon>Eukaryota</taxon>
        <taxon>Fungi</taxon>
        <taxon>Dikarya</taxon>
        <taxon>Ascomycota</taxon>
        <taxon>Pezizomycotina</taxon>
        <taxon>Eurotiomycetes</taxon>
        <taxon>Eurotiomycetidae</taxon>
        <taxon>Eurotiales</taxon>
        <taxon>Aspergillaceae</taxon>
        <taxon>Aspergillus</taxon>
        <taxon>Aspergillus subgen. Circumdati</taxon>
    </lineage>
</organism>
<evidence type="ECO:0000313" key="4">
    <source>
        <dbReference type="Proteomes" id="UP000325780"/>
    </source>
</evidence>
<evidence type="ECO:0000256" key="1">
    <source>
        <dbReference type="SAM" id="MobiDB-lite"/>
    </source>
</evidence>
<accession>A0A5N6TXA1</accession>
<protein>
    <recommendedName>
        <fullName evidence="2">Peroxin/Ferlin domain-containing protein</fullName>
    </recommendedName>
</protein>
<feature type="region of interest" description="Disordered" evidence="1">
    <location>
        <begin position="272"/>
        <end position="294"/>
    </location>
</feature>
<feature type="domain" description="Peroxin/Ferlin" evidence="2">
    <location>
        <begin position="208"/>
        <end position="243"/>
    </location>
</feature>
<feature type="region of interest" description="Disordered" evidence="1">
    <location>
        <begin position="105"/>
        <end position="124"/>
    </location>
</feature>
<dbReference type="PANTHER" id="PTHR23250:SF1">
    <property type="entry name" value="TECTONIN BETA-PROPELLER REPEAT-CONTAINING PROTEIN 1"/>
    <property type="match status" value="1"/>
</dbReference>
<evidence type="ECO:0000259" key="2">
    <source>
        <dbReference type="SMART" id="SM00694"/>
    </source>
</evidence>
<sequence length="1246" mass="142863">MEEPPSLHLIDNTAPNRRLSEDEALSEATTSDDLSRNTSRRWRKPSVRRQLTKRKYRKWQPHRLGITDTDEDRRPSDARLSTTDTNTNTIGDGSLTETDSLAATEHRDTNVSEQTNDGQQPGSGLRITGLHPGSHLDILYENQRGWFFFGIPLYSHGSLLNFDPAAWVTHDLRDSPVNITNAQVPDPSWEWAWRTWYVDMSGDVDDQGWQYSFSFSSSAWHGSHPWFHSFVRRRRWVRLRVKKASEQGRRGRSDFEMAHMLNEDYFTIHSGKKKRASSAGPGSQGPSTRLSRATTTVEEHLPLEEIGNIPTLMYALKMAIVDREKLDTLKRFIDDGGQELYYLDGKIPDIMSLFVFQASRWQLLVYLTNVVDELSEELSKTTGADAEELRRKRDHLSKSIDTAKHHLTGPEILAPEGREPAPEMSEMLDLTPATKKDNLLSRYPSTLSRKPVDNGGEIKGIPQAAEIGREGHIYHILSVSVLMLSRGRPCLKRRVQTTVLNTVAAGAEEPLLFLYPRWFTASITQRRLASSIYTASTRIHSASKYARGAHGRFLFESPKRWTSSDRTVETAVPETSQEHDEPTTTLEDEPFQYEERSPGEGQRDGSIQPTYITLKASGGKTHTRPLAPRFRNPHRQRGMLDLWKLSVRDRRKLRSRIWHIEPGSGSNVELLHWIRMKRLIEKLEQTTIVWKKRGVKSRTYLLPEETVGLLAGVTDMSLRENIWYVPLHNGCKVHVLHPRDSEGQYRKVRVTGDSDRVVEIVGDRLKKTRMLQKRGDPLIDIRLPLVPIFPSKHTMVQRNMEVPVIRGVWDTHDKYPAPLDTLLALSEDISSVREFAEHVEELTYSEPTSQDFQDHGMHHRQRYYGFLSTAALNQALAYVFHHGFFQSARQLLLVAEHVATTETFNIALKHLAKRQNLLAFRMIILMMRRLDIRPNSQTWLSFLDCLISPEAKEQLIEVVMKKGYLHDTSSMRTALQLTVQNTFFAHLERGESVDSFFSMLANTYGANWFPASLTSQMLSVTVRTKNIPAMERLLEIRKQQGFAQSSSMITQIATMFRKDIFSVLRYMFKYITLPESKIQPRTWEMLFFIAYKGRHYNLCRTTNKMTQTMRATLACNVSFRKGKYFEEAWSMSAGKVLVGVDVHLKAGNFHKSLLDLVPTEFHLNPVASLVTGYKPAGEERRKQQQLVAKVIEHDMTEGPNYRPTLPLGIMLETAAALDQEWRWKPRPTHWLMQNAIQVPIEPIGSL</sequence>